<dbReference type="RefSeq" id="WP_159173644.1">
    <property type="nucleotide sequence ID" value="NZ_LR732312.1"/>
</dbReference>
<evidence type="ECO:0000256" key="1">
    <source>
        <dbReference type="SAM" id="Phobius"/>
    </source>
</evidence>
<keyword evidence="1" id="KW-0472">Membrane</keyword>
<dbReference type="Proteomes" id="UP000439752">
    <property type="component" value="Unassembled WGS sequence"/>
</dbReference>
<keyword evidence="1" id="KW-1133">Transmembrane helix</keyword>
<keyword evidence="1" id="KW-0812">Transmembrane</keyword>
<feature type="transmembrane region" description="Helical" evidence="1">
    <location>
        <begin position="81"/>
        <end position="100"/>
    </location>
</feature>
<proteinExistence type="predicted"/>
<dbReference type="AlphaFoldDB" id="A0A653IEU5"/>
<evidence type="ECO:0000313" key="3">
    <source>
        <dbReference type="Proteomes" id="UP000439752"/>
    </source>
</evidence>
<feature type="transmembrane region" description="Helical" evidence="1">
    <location>
        <begin position="106"/>
        <end position="124"/>
    </location>
</feature>
<name>A0A653IEU5_9BACL</name>
<keyword evidence="3" id="KW-1185">Reference proteome</keyword>
<accession>A0A653IEU5</accession>
<evidence type="ECO:0000313" key="2">
    <source>
        <dbReference type="EMBL" id="VWX37665.1"/>
    </source>
</evidence>
<dbReference type="EMBL" id="CABWKQ010000027">
    <property type="protein sequence ID" value="VWX37665.1"/>
    <property type="molecule type" value="Genomic_DNA"/>
</dbReference>
<feature type="transmembrane region" description="Helical" evidence="1">
    <location>
        <begin position="43"/>
        <end position="60"/>
    </location>
</feature>
<gene>
    <name evidence="2" type="ORF">EXIGUO9Y_330089</name>
</gene>
<sequence length="153" mass="17563">MEKQTKILIMQQEKKRNFLKRLVLVVVVALCLYGLVQTGADEWIVPLLVILVFIHGLLLFGKARRISALSSIKAARRLIRLRYTVEFCLVPILLPIALLARFPDYLSTPVSIVLLLALLLIAFLKQYLELRIMRTDPSHPTDDDLRKKTRMAN</sequence>
<feature type="transmembrane region" description="Helical" evidence="1">
    <location>
        <begin position="21"/>
        <end position="37"/>
    </location>
</feature>
<reference evidence="2 3" key="1">
    <citation type="submission" date="2019-10" db="EMBL/GenBank/DDBJ databases">
        <authorList>
            <person name="Karimi E."/>
        </authorList>
    </citation>
    <scope>NUCLEOTIDE SEQUENCE [LARGE SCALE GENOMIC DNA]</scope>
    <source>
        <strain evidence="2">Exiguobacterium sp. 9Y</strain>
    </source>
</reference>
<protein>
    <submittedName>
        <fullName evidence="2">Uncharacterized protein</fullName>
    </submittedName>
</protein>
<organism evidence="2 3">
    <name type="scientific">Exiguobacterium oxidotolerans</name>
    <dbReference type="NCBI Taxonomy" id="223958"/>
    <lineage>
        <taxon>Bacteria</taxon>
        <taxon>Bacillati</taxon>
        <taxon>Bacillota</taxon>
        <taxon>Bacilli</taxon>
        <taxon>Bacillales</taxon>
        <taxon>Bacillales Family XII. Incertae Sedis</taxon>
        <taxon>Exiguobacterium</taxon>
    </lineage>
</organism>